<dbReference type="Proteomes" id="UP000603912">
    <property type="component" value="Unassembled WGS sequence"/>
</dbReference>
<comment type="caution">
    <text evidence="1">The sequence shown here is derived from an EMBL/GenBank/DDBJ whole genome shotgun (WGS) entry which is preliminary data.</text>
</comment>
<evidence type="ECO:0000313" key="2">
    <source>
        <dbReference type="Proteomes" id="UP000603912"/>
    </source>
</evidence>
<name>A0A917I764_9HYPH</name>
<protein>
    <recommendedName>
        <fullName evidence="3">PilZ domain-containing protein</fullName>
    </recommendedName>
</protein>
<accession>A0A917I764</accession>
<keyword evidence="2" id="KW-1185">Reference proteome</keyword>
<reference evidence="1" key="2">
    <citation type="submission" date="2020-09" db="EMBL/GenBank/DDBJ databases">
        <authorList>
            <person name="Sun Q."/>
            <person name="Zhou Y."/>
        </authorList>
    </citation>
    <scope>NUCLEOTIDE SEQUENCE</scope>
    <source>
        <strain evidence="1">CGMCC 1.12214</strain>
    </source>
</reference>
<organism evidence="1 2">
    <name type="scientific">Alsobacter metallidurans</name>
    <dbReference type="NCBI Taxonomy" id="340221"/>
    <lineage>
        <taxon>Bacteria</taxon>
        <taxon>Pseudomonadati</taxon>
        <taxon>Pseudomonadota</taxon>
        <taxon>Alphaproteobacteria</taxon>
        <taxon>Hyphomicrobiales</taxon>
        <taxon>Alsobacteraceae</taxon>
        <taxon>Alsobacter</taxon>
    </lineage>
</organism>
<dbReference type="AlphaFoldDB" id="A0A917I764"/>
<sequence>MQATETPADAPSAEAFTERGDLLGSFDIDVLSDIGAHLRLRSGARLPDEFVLKIDVNRIFAARVRWRLTRSIGVYFPDRCAKKFKPEIDHRTLALLREIESLKRDLALHRAISSV</sequence>
<dbReference type="EMBL" id="BMES01000001">
    <property type="protein sequence ID" value="GGH17166.1"/>
    <property type="molecule type" value="Genomic_DNA"/>
</dbReference>
<reference evidence="1" key="1">
    <citation type="journal article" date="2014" name="Int. J. Syst. Evol. Microbiol.">
        <title>Complete genome sequence of Corynebacterium casei LMG S-19264T (=DSM 44701T), isolated from a smear-ripened cheese.</title>
        <authorList>
            <consortium name="US DOE Joint Genome Institute (JGI-PGF)"/>
            <person name="Walter F."/>
            <person name="Albersmeier A."/>
            <person name="Kalinowski J."/>
            <person name="Ruckert C."/>
        </authorList>
    </citation>
    <scope>NUCLEOTIDE SEQUENCE</scope>
    <source>
        <strain evidence="1">CGMCC 1.12214</strain>
    </source>
</reference>
<evidence type="ECO:0000313" key="1">
    <source>
        <dbReference type="EMBL" id="GGH17166.1"/>
    </source>
</evidence>
<gene>
    <name evidence="1" type="ORF">GCM10007036_18410</name>
</gene>
<proteinExistence type="predicted"/>
<evidence type="ECO:0008006" key="3">
    <source>
        <dbReference type="Google" id="ProtNLM"/>
    </source>
</evidence>